<dbReference type="EMBL" id="JFBX01000111">
    <property type="protein sequence ID" value="KXH49477.1"/>
    <property type="molecule type" value="Genomic_DNA"/>
</dbReference>
<organism evidence="1 2">
    <name type="scientific">Colletotrichum simmondsii</name>
    <dbReference type="NCBI Taxonomy" id="703756"/>
    <lineage>
        <taxon>Eukaryota</taxon>
        <taxon>Fungi</taxon>
        <taxon>Dikarya</taxon>
        <taxon>Ascomycota</taxon>
        <taxon>Pezizomycotina</taxon>
        <taxon>Sordariomycetes</taxon>
        <taxon>Hypocreomycetidae</taxon>
        <taxon>Glomerellales</taxon>
        <taxon>Glomerellaceae</taxon>
        <taxon>Colletotrichum</taxon>
        <taxon>Colletotrichum acutatum species complex</taxon>
    </lineage>
</organism>
<evidence type="ECO:0000313" key="1">
    <source>
        <dbReference type="EMBL" id="KXH49477.1"/>
    </source>
</evidence>
<proteinExistence type="predicted"/>
<evidence type="ECO:0000313" key="2">
    <source>
        <dbReference type="Proteomes" id="UP000070328"/>
    </source>
</evidence>
<dbReference type="Proteomes" id="UP000070328">
    <property type="component" value="Unassembled WGS sequence"/>
</dbReference>
<dbReference type="OrthoDB" id="4846188at2759"/>
<dbReference type="AlphaFoldDB" id="A0A135TMY7"/>
<reference evidence="1 2" key="1">
    <citation type="submission" date="2014-02" db="EMBL/GenBank/DDBJ databases">
        <title>The genome sequence of Colletotrichum simmondsii CBS122122.</title>
        <authorList>
            <person name="Baroncelli R."/>
            <person name="Thon M.R."/>
        </authorList>
    </citation>
    <scope>NUCLEOTIDE SEQUENCE [LARGE SCALE GENOMIC DNA]</scope>
    <source>
        <strain evidence="1 2">CBS122122</strain>
    </source>
</reference>
<keyword evidence="2" id="KW-1185">Reference proteome</keyword>
<name>A0A135TMY7_9PEZI</name>
<sequence>MAEVNPHQPTAEILFRDIVERRLPTDPQTLKDFFFDRCITTKGQEKLLSVYGLLMEGMEPAIPPTKLQVWAAEGDLELGKHIGTFDYNQYIWNPNDVDAELAAHAEEIMGALAGPADDDGYMARIPVFMEGQTRLRHKKEALEAKGEYVRTVRGTRFSSVPNVDPNGPPAAGHAIFCPDGFNGVPLSEIARAMQNVPGVKLPKKNYTMEDEKNRNFSDEEQVKPTTSFLQRVMTLTELPQTPQDLPAMQTWFFIRCQTHDQAFNLLRIYQTLLIDLDFTPREIEGWLAQGNLGRNIVMHFENNLDKIPEAWMTWLMAHIWIFGLEPGAALRGDVPVFKFSDEDREFLGQLDAPPEWAGMRTLEVESAMEWELEIVRSLARVRAVTESRGFLEKWLLGPEEEEPSLTFERRLEPDNWRELYSSWDWRQEIAEMWYRSPRKDWMKR</sequence>
<comment type="caution">
    <text evidence="1">The sequence shown here is derived from an EMBL/GenBank/DDBJ whole genome shotgun (WGS) entry which is preliminary data.</text>
</comment>
<protein>
    <submittedName>
        <fullName evidence="1">Uncharacterized protein</fullName>
    </submittedName>
</protein>
<accession>A0A135TMY7</accession>
<gene>
    <name evidence="1" type="ORF">CSIM01_03765</name>
</gene>